<reference evidence="6 7" key="1">
    <citation type="journal article" date="2021" name="MBio">
        <title>Poor Competitiveness of Bradyrhizobium in Pigeon Pea Root Colonization in Indian Soils.</title>
        <authorList>
            <person name="Chalasani D."/>
            <person name="Basu A."/>
            <person name="Pullabhotla S.V.S.R.N."/>
            <person name="Jorrin B."/>
            <person name="Neal A.L."/>
            <person name="Poole P.S."/>
            <person name="Podile A.R."/>
            <person name="Tkacz A."/>
        </authorList>
    </citation>
    <scope>NUCLEOTIDE SEQUENCE [LARGE SCALE GENOMIC DNA]</scope>
    <source>
        <strain evidence="6 7">HU44</strain>
    </source>
</reference>
<evidence type="ECO:0000256" key="1">
    <source>
        <dbReference type="ARBA" id="ARBA00004167"/>
    </source>
</evidence>
<keyword evidence="2" id="KW-0812">Transmembrane</keyword>
<evidence type="ECO:0000313" key="7">
    <source>
        <dbReference type="Proteomes" id="UP000757604"/>
    </source>
</evidence>
<evidence type="ECO:0000256" key="4">
    <source>
        <dbReference type="ARBA" id="ARBA00023136"/>
    </source>
</evidence>
<dbReference type="InterPro" id="IPR007452">
    <property type="entry name" value="TamB_C"/>
</dbReference>
<comment type="subcellular location">
    <subcellularLocation>
        <location evidence="1">Membrane</location>
        <topology evidence="1">Single-pass membrane protein</topology>
    </subcellularLocation>
</comment>
<protein>
    <submittedName>
        <fullName evidence="6">Translocation/assembly module TamB domain-containing protein</fullName>
    </submittedName>
</protein>
<gene>
    <name evidence="6" type="ORF">JNB71_23755</name>
</gene>
<name>A0ABS7HGL8_9HYPH</name>
<dbReference type="RefSeq" id="WP_220374237.1">
    <property type="nucleotide sequence ID" value="NZ_JAEUAO010000008.1"/>
</dbReference>
<proteinExistence type="predicted"/>
<comment type="caution">
    <text evidence="6">The sequence shown here is derived from an EMBL/GenBank/DDBJ whole genome shotgun (WGS) entry which is preliminary data.</text>
</comment>
<evidence type="ECO:0000256" key="2">
    <source>
        <dbReference type="ARBA" id="ARBA00022692"/>
    </source>
</evidence>
<sequence>MNRFLRFLKAAARWFLYCLGLILVAAVLFLVFAGFTAPGARMVAAMIEKYASTPDQIVRINDPSALLTGDFAASSITLFDSKGVYAEIREVAIDWSPTALFAKRFEATKLSAGSVRLERLPVPSQETREVRETFALPLDVKIDAFNLKEVVIGKEIAGVDQFLSAQGKLNATNASIATALAVAQRDRPDAKAIADIVFNPAGNELRLETTIEEPKGGLLAKAMRLPGEPAISVNVTGQGPLSNWSGTATAALDGKGVLKLGGQHTLAADGFRTVSLKGGGTFDDLLPAAFRPLFEGTTDIDLSAAIDGKTVRIQTGKVATGALTLSASGTYSTTGQNDLKASLTGKNGPIDFRLPLEKGEARLAIDTASVSLIGDAQTAVLDIGAAIGKATLPEGEIEAIKLHAYSDAFNLSTRTGPLKTTIETGATRFASADIDRVIKGPVKIDGTLSLTPETVSFDPVTIESASIGGTLTGSYTIAENTVATGFKLFALPAVLPPALAAKFDTTIAIAGNLATGANGSVKVSDLTIKSGTVDVAGSAAFETDTLTAAITGTVPEIGKLLADAKGSAAFSADLTGPLDALAVKAKVTSSETTLAGRVLNDLAVNADAVIGRDGPTGAVTASGTLNGQAISAKAEIATAKGTTGIPSIEAVIGSNTVKGSFDLTKEFEPNGSLTFNFPDVGLLAAVAGQTASGDLAGSASITTQNGVTSVAVKAGGSGITRGDLVIIKPAADITIADLKALAIKGAVTVEEVKQGANLLTGLKLGFEQQDKTTNFALAGTYDAAPLSARGDLQSAAGRTTIRLQSFAAAPRKIPLELANPTTIVIENGAVNLRQLAINAYGGTVTLTGSAGEKLALTADLAGIDTRLPLKAGEAHIVLDTATASINGDMQAAVLDVAGNIAEVALPQGRFDAIKFAAHSDRFNLTSRAGPVAATIEAGATQLTNADLDRLVKGPIRVATTLDVTPEAVGFSPITIGSTNLDGALAGSFRLADKSLNTTFKLSARPAALPASVSAKFDAPVDVAGTLATGPDGAVDITNLNVTSSTLQAAGSVALKSQTLTATLTGTVLDLGKVLADAEGQANFTIDATGPLDNLGVKADITSRGATLAGRTLTDLQVTADARANPKNPQAKITATGALGGQAINVKADLVSKDGRTSVPVLQVQIGENTLNGVVEFTSDFLPQGTIDFTFPDVGLLAAMAGEKASGELAGSASLKSDGGVTSIALKASGSGIKRGDLVITKPVADITIADLKALAIKGNLSVETFSQGTNRVSGLKLDFVQQENQTNVALDGSYDGAPLKLRADIRTAGGKTTVDLASFTATPRKIPVKLSAPTTIAIENGTVSLQKLTLGASGGMIAVTGSAGEKLDLAINLSALPARLANTFAPSLGADGTISGTVGVKGTSAAPVAAYDLRWANAMVAQARSAGVSALDVTAKGQFADNTVTLDATISGAGGLSFRGGGKVGLTGNRPIDMKFSGNLPFGLAAGLLAQQGFTLTGAANVDLAITGNATAPQITGTISTSGARLVDVRRNLAITDLTANITLDGKQASISKLSGRLASGGSLDVTGTVGIAPGSGFPADLAIRLDNATYVDGSLFTANVDGAMTLKGSLIATPVLGGKVTIRKAAITIPEKLPASLSEINIKHRNAPAKVRQMQADVKSDTASSGGAKSGGVAFDLALSAPGKLFVRGRGIDAELGGDLTIRGTAAQPAVSGGFEMRRGRLEILGKRLDFSEGTISFGGNLIPTLDLDATSTAGSTTITVNVAGPANNPTITFSSSPALPQDEILAQLIFNRSLSNLSALQIAQLASAVSQLAGGGSNSLLDGLRNKLGVDDLDVSTDASGGARVTAGKYLNDRTYLELQSGSEAGGGKAIINLDVGRGVKLRGEAGSTGTGGGIFYEKEY</sequence>
<dbReference type="EMBL" id="JAEUAO010000008">
    <property type="protein sequence ID" value="MBW9066323.1"/>
    <property type="molecule type" value="Genomic_DNA"/>
</dbReference>
<evidence type="ECO:0000256" key="3">
    <source>
        <dbReference type="ARBA" id="ARBA00022989"/>
    </source>
</evidence>
<keyword evidence="3" id="KW-1133">Transmembrane helix</keyword>
<dbReference type="Proteomes" id="UP000757604">
    <property type="component" value="Unassembled WGS sequence"/>
</dbReference>
<evidence type="ECO:0000313" key="6">
    <source>
        <dbReference type="EMBL" id="MBW9066323.1"/>
    </source>
</evidence>
<evidence type="ECO:0000259" key="5">
    <source>
        <dbReference type="Pfam" id="PF04357"/>
    </source>
</evidence>
<accession>A0ABS7HGL8</accession>
<keyword evidence="7" id="KW-1185">Reference proteome</keyword>
<organism evidence="6 7">
    <name type="scientific">Rhizobium herbae</name>
    <dbReference type="NCBI Taxonomy" id="508661"/>
    <lineage>
        <taxon>Bacteria</taxon>
        <taxon>Pseudomonadati</taxon>
        <taxon>Pseudomonadota</taxon>
        <taxon>Alphaproteobacteria</taxon>
        <taxon>Hyphomicrobiales</taxon>
        <taxon>Rhizobiaceae</taxon>
        <taxon>Rhizobium/Agrobacterium group</taxon>
        <taxon>Rhizobium</taxon>
    </lineage>
</organism>
<dbReference type="PANTHER" id="PTHR36985:SF1">
    <property type="entry name" value="TRANSLOCATION AND ASSEMBLY MODULE SUBUNIT TAMB"/>
    <property type="match status" value="1"/>
</dbReference>
<dbReference type="Pfam" id="PF04357">
    <property type="entry name" value="TamB"/>
    <property type="match status" value="1"/>
</dbReference>
<keyword evidence="4" id="KW-0472">Membrane</keyword>
<feature type="domain" description="Translocation and assembly module TamB C-terminal" evidence="5">
    <location>
        <begin position="1554"/>
        <end position="1903"/>
    </location>
</feature>
<dbReference type="PANTHER" id="PTHR36985">
    <property type="entry name" value="TRANSLOCATION AND ASSEMBLY MODULE SUBUNIT TAMB"/>
    <property type="match status" value="1"/>
</dbReference>